<comment type="caution">
    <text evidence="1">The sequence shown here is derived from an EMBL/GenBank/DDBJ whole genome shotgun (WGS) entry which is preliminary data.</text>
</comment>
<reference evidence="1 2" key="1">
    <citation type="journal article" date="2014" name="Agronomy (Basel)">
        <title>A Draft Genome Sequence for Ensete ventricosum, the Drought-Tolerant Tree Against Hunger.</title>
        <authorList>
            <person name="Harrison J."/>
            <person name="Moore K.A."/>
            <person name="Paszkiewicz K."/>
            <person name="Jones T."/>
            <person name="Grant M."/>
            <person name="Ambacheew D."/>
            <person name="Muzemil S."/>
            <person name="Studholme D.J."/>
        </authorList>
    </citation>
    <scope>NUCLEOTIDE SEQUENCE [LARGE SCALE GENOMIC DNA]</scope>
</reference>
<dbReference type="Proteomes" id="UP000287651">
    <property type="component" value="Unassembled WGS sequence"/>
</dbReference>
<name>A0A426Y7I6_ENSVE</name>
<proteinExistence type="predicted"/>
<evidence type="ECO:0000313" key="2">
    <source>
        <dbReference type="Proteomes" id="UP000287651"/>
    </source>
</evidence>
<dbReference type="EMBL" id="AMZH03014413">
    <property type="protein sequence ID" value="RRT47684.1"/>
    <property type="molecule type" value="Genomic_DNA"/>
</dbReference>
<accession>A0A426Y7I6</accession>
<protein>
    <submittedName>
        <fullName evidence="1">Uncharacterized protein</fullName>
    </submittedName>
</protein>
<organism evidence="1 2">
    <name type="scientific">Ensete ventricosum</name>
    <name type="common">Abyssinian banana</name>
    <name type="synonym">Musa ensete</name>
    <dbReference type="NCBI Taxonomy" id="4639"/>
    <lineage>
        <taxon>Eukaryota</taxon>
        <taxon>Viridiplantae</taxon>
        <taxon>Streptophyta</taxon>
        <taxon>Embryophyta</taxon>
        <taxon>Tracheophyta</taxon>
        <taxon>Spermatophyta</taxon>
        <taxon>Magnoliopsida</taxon>
        <taxon>Liliopsida</taxon>
        <taxon>Zingiberales</taxon>
        <taxon>Musaceae</taxon>
        <taxon>Ensete</taxon>
    </lineage>
</organism>
<evidence type="ECO:0000313" key="1">
    <source>
        <dbReference type="EMBL" id="RRT47684.1"/>
    </source>
</evidence>
<dbReference type="AlphaFoldDB" id="A0A426Y7I6"/>
<gene>
    <name evidence="1" type="ORF">B296_00053563</name>
</gene>
<sequence length="118" mass="13681">MKLFRYLQFPFLTENVIGQGHRLGLDLGVGLNLGLNHLFTDLDLDQEAVKESQKGTLRVTSQGRERCVVNETLFLHTHLENVKVVKVDVFFFLSVEEEKGTNTYTWKLPWVEEPARYQ</sequence>